<evidence type="ECO:0000313" key="2">
    <source>
        <dbReference type="EMBL" id="MDS0259728.1"/>
    </source>
</evidence>
<keyword evidence="3" id="KW-1185">Reference proteome</keyword>
<comment type="caution">
    <text evidence="2">The sequence shown here is derived from an EMBL/GenBank/DDBJ whole genome shotgun (WGS) entry which is preliminary data.</text>
</comment>
<protein>
    <submittedName>
        <fullName evidence="2">Uncharacterized protein</fullName>
    </submittedName>
</protein>
<reference evidence="2 3" key="1">
    <citation type="submission" date="2022-06" db="EMBL/GenBank/DDBJ databases">
        <title>Haloarcula sp. a new haloarchaeum isolate from saline soil.</title>
        <authorList>
            <person name="Strakova D."/>
            <person name="Galisteo C."/>
            <person name="Sanchez-Porro C."/>
            <person name="Ventosa A."/>
        </authorList>
    </citation>
    <scope>NUCLEOTIDE SEQUENCE [LARGE SCALE GENOMIC DNA]</scope>
    <source>
        <strain evidence="2 3">S1CR25-12</strain>
    </source>
</reference>
<evidence type="ECO:0000313" key="3">
    <source>
        <dbReference type="Proteomes" id="UP001259659"/>
    </source>
</evidence>
<dbReference type="EMBL" id="JAMQON010000002">
    <property type="protein sequence ID" value="MDS0259728.1"/>
    <property type="molecule type" value="Genomic_DNA"/>
</dbReference>
<proteinExistence type="predicted"/>
<feature type="region of interest" description="Disordered" evidence="1">
    <location>
        <begin position="1"/>
        <end position="21"/>
    </location>
</feature>
<gene>
    <name evidence="2" type="ORF">NDI56_10020</name>
</gene>
<organism evidence="2 3">
    <name type="scientific">Haloarcula saliterrae</name>
    <dbReference type="NCBI Taxonomy" id="2950534"/>
    <lineage>
        <taxon>Archaea</taxon>
        <taxon>Methanobacteriati</taxon>
        <taxon>Methanobacteriota</taxon>
        <taxon>Stenosarchaea group</taxon>
        <taxon>Halobacteria</taxon>
        <taxon>Halobacteriales</taxon>
        <taxon>Haloarculaceae</taxon>
        <taxon>Haloarcula</taxon>
    </lineage>
</organism>
<name>A0ABU2FCS0_9EURY</name>
<sequence length="53" mass="5969">MQLRPGPRFSRRPTNDDLAERLDWDADADTQTIEGAAVTAVRNSEGRLRDDLV</sequence>
<accession>A0ABU2FCS0</accession>
<evidence type="ECO:0000256" key="1">
    <source>
        <dbReference type="SAM" id="MobiDB-lite"/>
    </source>
</evidence>
<dbReference type="RefSeq" id="WP_310919364.1">
    <property type="nucleotide sequence ID" value="NZ_JAMQON010000002.1"/>
</dbReference>
<dbReference type="Proteomes" id="UP001259659">
    <property type="component" value="Unassembled WGS sequence"/>
</dbReference>